<evidence type="ECO:0000313" key="3">
    <source>
        <dbReference type="Proteomes" id="UP001153555"/>
    </source>
</evidence>
<name>A0A9N7RPI8_STRHE</name>
<feature type="region of interest" description="Disordered" evidence="1">
    <location>
        <begin position="69"/>
        <end position="116"/>
    </location>
</feature>
<organism evidence="2 3">
    <name type="scientific">Striga hermonthica</name>
    <name type="common">Purple witchweed</name>
    <name type="synonym">Buchnera hermonthica</name>
    <dbReference type="NCBI Taxonomy" id="68872"/>
    <lineage>
        <taxon>Eukaryota</taxon>
        <taxon>Viridiplantae</taxon>
        <taxon>Streptophyta</taxon>
        <taxon>Embryophyta</taxon>
        <taxon>Tracheophyta</taxon>
        <taxon>Spermatophyta</taxon>
        <taxon>Magnoliopsida</taxon>
        <taxon>eudicotyledons</taxon>
        <taxon>Gunneridae</taxon>
        <taxon>Pentapetalae</taxon>
        <taxon>asterids</taxon>
        <taxon>lamiids</taxon>
        <taxon>Lamiales</taxon>
        <taxon>Orobanchaceae</taxon>
        <taxon>Buchnereae</taxon>
        <taxon>Striga</taxon>
    </lineage>
</organism>
<feature type="non-terminal residue" evidence="2">
    <location>
        <position position="397"/>
    </location>
</feature>
<sequence length="397" mass="45178">RSNETLREFIQRFNGEALEIEDLDQSVALAALMNGVRKSSRFAFSLAKKPPLSLPDLFSRAEKYINAEEMSRAEDEHETSERKRTRDPGDDNGGKRKKVWDRLSVTTNSSKDRSNLPRFERYTPLRATKNEVLMYIRDKDYVKWPTKMRTPANKRSRDKYCRFHRDHGHDTEDCETLKNEIEDLIRRGYLKKFVGKDRSSPQPRRSRSKDRSRSPRRGNPRARSPRRDNTQVAGVIAEIAGGPSGGESNSARKAYARQPRTSDPQEKKARRETQITFTEEDTGNILTPHDDPMVVTLTIGNYGVKRVLVDSGSSADIIFYDAFEKMKIGRERLRPVKTPLMGFTGETVEPEGIITLPLTAGDSPQQTTVMMDFLVVKVPSGYNVILGRPGLNKMKAI</sequence>
<protein>
    <recommendedName>
        <fullName evidence="4">Retrotransposon gag domain-containing protein</fullName>
    </recommendedName>
</protein>
<feature type="compositionally biased region" description="Basic and acidic residues" evidence="1">
    <location>
        <begin position="263"/>
        <end position="273"/>
    </location>
</feature>
<dbReference type="OrthoDB" id="1748369at2759"/>
<reference evidence="2" key="1">
    <citation type="submission" date="2019-12" db="EMBL/GenBank/DDBJ databases">
        <authorList>
            <person name="Scholes J."/>
        </authorList>
    </citation>
    <scope>NUCLEOTIDE SEQUENCE</scope>
</reference>
<dbReference type="SUPFAM" id="SSF50630">
    <property type="entry name" value="Acid proteases"/>
    <property type="match status" value="1"/>
</dbReference>
<dbReference type="Gene3D" id="2.40.70.10">
    <property type="entry name" value="Acid Proteases"/>
    <property type="match status" value="1"/>
</dbReference>
<evidence type="ECO:0000256" key="1">
    <source>
        <dbReference type="SAM" id="MobiDB-lite"/>
    </source>
</evidence>
<keyword evidence="3" id="KW-1185">Reference proteome</keyword>
<proteinExistence type="predicted"/>
<evidence type="ECO:0008006" key="4">
    <source>
        <dbReference type="Google" id="ProtNLM"/>
    </source>
</evidence>
<dbReference type="EMBL" id="CACSLK010031421">
    <property type="protein sequence ID" value="CAA0839390.1"/>
    <property type="molecule type" value="Genomic_DNA"/>
</dbReference>
<comment type="caution">
    <text evidence="2">The sequence shown here is derived from an EMBL/GenBank/DDBJ whole genome shotgun (WGS) entry which is preliminary data.</text>
</comment>
<dbReference type="AlphaFoldDB" id="A0A9N7RPI8"/>
<dbReference type="Proteomes" id="UP001153555">
    <property type="component" value="Unassembled WGS sequence"/>
</dbReference>
<feature type="compositionally biased region" description="Basic and acidic residues" evidence="1">
    <location>
        <begin position="69"/>
        <end position="94"/>
    </location>
</feature>
<dbReference type="CDD" id="cd00303">
    <property type="entry name" value="retropepsin_like"/>
    <property type="match status" value="1"/>
</dbReference>
<dbReference type="PANTHER" id="PTHR33240:SF8">
    <property type="entry name" value="OS03G0439900 PROTEIN"/>
    <property type="match status" value="1"/>
</dbReference>
<dbReference type="PANTHER" id="PTHR33240">
    <property type="entry name" value="OS08G0508500 PROTEIN"/>
    <property type="match status" value="1"/>
</dbReference>
<evidence type="ECO:0000313" key="2">
    <source>
        <dbReference type="EMBL" id="CAA0839390.1"/>
    </source>
</evidence>
<accession>A0A9N7RPI8</accession>
<feature type="region of interest" description="Disordered" evidence="1">
    <location>
        <begin position="192"/>
        <end position="276"/>
    </location>
</feature>
<feature type="compositionally biased region" description="Basic residues" evidence="1">
    <location>
        <begin position="204"/>
        <end position="224"/>
    </location>
</feature>
<dbReference type="InterPro" id="IPR021109">
    <property type="entry name" value="Peptidase_aspartic_dom_sf"/>
</dbReference>
<gene>
    <name evidence="2" type="ORF">SHERM_05958</name>
</gene>
<feature type="non-terminal residue" evidence="2">
    <location>
        <position position="1"/>
    </location>
</feature>